<gene>
    <name evidence="15" type="ORF">Mal64_31670</name>
</gene>
<keyword evidence="11" id="KW-0275">Fatty acid biosynthesis</keyword>
<feature type="transmembrane region" description="Helical" evidence="13">
    <location>
        <begin position="238"/>
        <end position="260"/>
    </location>
</feature>
<dbReference type="GO" id="GO:0016717">
    <property type="term" value="F:oxidoreductase activity, acting on paired donors, with oxidation of a pair of donors resulting in the reduction of molecular oxygen to two molecules of water"/>
    <property type="evidence" value="ECO:0007669"/>
    <property type="project" value="InterPro"/>
</dbReference>
<evidence type="ECO:0000256" key="11">
    <source>
        <dbReference type="ARBA" id="ARBA00023160"/>
    </source>
</evidence>
<comment type="caution">
    <text evidence="15">The sequence shown here is derived from an EMBL/GenBank/DDBJ whole genome shotgun (WGS) entry which is preliminary data.</text>
</comment>
<evidence type="ECO:0000313" key="15">
    <source>
        <dbReference type="EMBL" id="TWT87625.1"/>
    </source>
</evidence>
<feature type="compositionally biased region" description="Polar residues" evidence="12">
    <location>
        <begin position="1"/>
        <end position="10"/>
    </location>
</feature>
<evidence type="ECO:0000256" key="3">
    <source>
        <dbReference type="ARBA" id="ARBA00022516"/>
    </source>
</evidence>
<organism evidence="15 16">
    <name type="scientific">Pseudobythopirellula maris</name>
    <dbReference type="NCBI Taxonomy" id="2527991"/>
    <lineage>
        <taxon>Bacteria</taxon>
        <taxon>Pseudomonadati</taxon>
        <taxon>Planctomycetota</taxon>
        <taxon>Planctomycetia</taxon>
        <taxon>Pirellulales</taxon>
        <taxon>Lacipirellulaceae</taxon>
        <taxon>Pseudobythopirellula</taxon>
    </lineage>
</organism>
<feature type="transmembrane region" description="Helical" evidence="13">
    <location>
        <begin position="124"/>
        <end position="145"/>
    </location>
</feature>
<keyword evidence="16" id="KW-1185">Reference proteome</keyword>
<dbReference type="RefSeq" id="WP_197525808.1">
    <property type="nucleotide sequence ID" value="NZ_SJPQ01000003.1"/>
</dbReference>
<name>A0A5C5ZKG3_9BACT</name>
<keyword evidence="7" id="KW-0560">Oxidoreductase</keyword>
<feature type="transmembrane region" description="Helical" evidence="13">
    <location>
        <begin position="92"/>
        <end position="112"/>
    </location>
</feature>
<evidence type="ECO:0000256" key="12">
    <source>
        <dbReference type="SAM" id="MobiDB-lite"/>
    </source>
</evidence>
<sequence>MSIDATPQSDPLTTDAGPATLTTPAPTRPPRGGAKPAPKSRRRTAMDTPMPPANSWAMWRRGLDWPTVIWIGMVHVFAIAAPFYFSWQGLAVCAILSVMTGSLGVCMGYHRLLTHKSFQTYKPIRWLLAFVGGLSGEGSALTWVANHRKHHAFSDKEGDPHSPRDGKWWSHMTWFMPNLGQKWHKELLNRYAADLMKDRMMVLLHKMFLPSHIVLGLALYAVGYWGQWMGLDGGWRSGLSMLLWGTGVRMVYVLHVTWMVNSATHLWGYRNYETSDDSKNLWWVGLLAFGEGWHNNHHAFQRVASQGHRWWEIDFTYWVILAMEKTGLAWNVVRLRDIPKGARPA</sequence>
<comment type="similarity">
    <text evidence="2">Belongs to the fatty acid desaturase type 2 family.</text>
</comment>
<evidence type="ECO:0000256" key="8">
    <source>
        <dbReference type="ARBA" id="ARBA00023004"/>
    </source>
</evidence>
<dbReference type="InterPro" id="IPR005804">
    <property type="entry name" value="FA_desaturase_dom"/>
</dbReference>
<dbReference type="Pfam" id="PF00487">
    <property type="entry name" value="FA_desaturase"/>
    <property type="match status" value="1"/>
</dbReference>
<keyword evidence="4 13" id="KW-0812">Transmembrane</keyword>
<keyword evidence="5" id="KW-0276">Fatty acid metabolism</keyword>
<feature type="transmembrane region" description="Helical" evidence="13">
    <location>
        <begin position="67"/>
        <end position="85"/>
    </location>
</feature>
<evidence type="ECO:0000256" key="10">
    <source>
        <dbReference type="ARBA" id="ARBA00023136"/>
    </source>
</evidence>
<evidence type="ECO:0000256" key="6">
    <source>
        <dbReference type="ARBA" id="ARBA00022989"/>
    </source>
</evidence>
<accession>A0A5C5ZKG3</accession>
<keyword evidence="10 13" id="KW-0472">Membrane</keyword>
<evidence type="ECO:0000256" key="13">
    <source>
        <dbReference type="SAM" id="Phobius"/>
    </source>
</evidence>
<keyword evidence="6 13" id="KW-1133">Transmembrane helix</keyword>
<evidence type="ECO:0000313" key="16">
    <source>
        <dbReference type="Proteomes" id="UP000315440"/>
    </source>
</evidence>
<dbReference type="GO" id="GO:0016020">
    <property type="term" value="C:membrane"/>
    <property type="evidence" value="ECO:0007669"/>
    <property type="project" value="UniProtKB-SubCell"/>
</dbReference>
<dbReference type="AlphaFoldDB" id="A0A5C5ZKG3"/>
<comment type="subcellular location">
    <subcellularLocation>
        <location evidence="1">Membrane</location>
        <topology evidence="1">Multi-pass membrane protein</topology>
    </subcellularLocation>
</comment>
<protein>
    <submittedName>
        <fullName evidence="15">Fatty acid desaturase</fullName>
    </submittedName>
</protein>
<evidence type="ECO:0000256" key="7">
    <source>
        <dbReference type="ARBA" id="ARBA00023002"/>
    </source>
</evidence>
<dbReference type="EMBL" id="SJPQ01000003">
    <property type="protein sequence ID" value="TWT87625.1"/>
    <property type="molecule type" value="Genomic_DNA"/>
</dbReference>
<dbReference type="InterPro" id="IPR015876">
    <property type="entry name" value="Acyl-CoA_DS"/>
</dbReference>
<feature type="domain" description="Fatty acid desaturase" evidence="14">
    <location>
        <begin position="86"/>
        <end position="322"/>
    </location>
</feature>
<dbReference type="PANTHER" id="PTHR11351">
    <property type="entry name" value="ACYL-COA DESATURASE"/>
    <property type="match status" value="1"/>
</dbReference>
<keyword evidence="8" id="KW-0408">Iron</keyword>
<dbReference type="PRINTS" id="PR00075">
    <property type="entry name" value="FACDDSATRASE"/>
</dbReference>
<feature type="transmembrane region" description="Helical" evidence="13">
    <location>
        <begin position="207"/>
        <end position="226"/>
    </location>
</feature>
<keyword evidence="9" id="KW-0443">Lipid metabolism</keyword>
<reference evidence="15 16" key="1">
    <citation type="submission" date="2019-02" db="EMBL/GenBank/DDBJ databases">
        <title>Deep-cultivation of Planctomycetes and their phenomic and genomic characterization uncovers novel biology.</title>
        <authorList>
            <person name="Wiegand S."/>
            <person name="Jogler M."/>
            <person name="Boedeker C."/>
            <person name="Pinto D."/>
            <person name="Vollmers J."/>
            <person name="Rivas-Marin E."/>
            <person name="Kohn T."/>
            <person name="Peeters S.H."/>
            <person name="Heuer A."/>
            <person name="Rast P."/>
            <person name="Oberbeckmann S."/>
            <person name="Bunk B."/>
            <person name="Jeske O."/>
            <person name="Meyerdierks A."/>
            <person name="Storesund J.E."/>
            <person name="Kallscheuer N."/>
            <person name="Luecker S."/>
            <person name="Lage O.M."/>
            <person name="Pohl T."/>
            <person name="Merkel B.J."/>
            <person name="Hornburger P."/>
            <person name="Mueller R.-W."/>
            <person name="Bruemmer F."/>
            <person name="Labrenz M."/>
            <person name="Spormann A.M."/>
            <person name="Op Den Camp H."/>
            <person name="Overmann J."/>
            <person name="Amann R."/>
            <person name="Jetten M.S.M."/>
            <person name="Mascher T."/>
            <person name="Medema M.H."/>
            <person name="Devos D.P."/>
            <person name="Kaster A.-K."/>
            <person name="Ovreas L."/>
            <person name="Rohde M."/>
            <person name="Galperin M.Y."/>
            <person name="Jogler C."/>
        </authorList>
    </citation>
    <scope>NUCLEOTIDE SEQUENCE [LARGE SCALE GENOMIC DNA]</scope>
    <source>
        <strain evidence="15 16">Mal64</strain>
    </source>
</reference>
<dbReference type="PANTHER" id="PTHR11351:SF31">
    <property type="entry name" value="DESATURASE 1, ISOFORM A-RELATED"/>
    <property type="match status" value="1"/>
</dbReference>
<proteinExistence type="inferred from homology"/>
<keyword evidence="3" id="KW-0444">Lipid biosynthesis</keyword>
<dbReference type="CDD" id="cd03505">
    <property type="entry name" value="Delta9-FADS-like"/>
    <property type="match status" value="1"/>
</dbReference>
<dbReference type="GO" id="GO:0006633">
    <property type="term" value="P:fatty acid biosynthetic process"/>
    <property type="evidence" value="ECO:0007669"/>
    <property type="project" value="UniProtKB-KW"/>
</dbReference>
<evidence type="ECO:0000256" key="2">
    <source>
        <dbReference type="ARBA" id="ARBA00008749"/>
    </source>
</evidence>
<evidence type="ECO:0000256" key="4">
    <source>
        <dbReference type="ARBA" id="ARBA00022692"/>
    </source>
</evidence>
<evidence type="ECO:0000256" key="5">
    <source>
        <dbReference type="ARBA" id="ARBA00022832"/>
    </source>
</evidence>
<dbReference type="Proteomes" id="UP000315440">
    <property type="component" value="Unassembled WGS sequence"/>
</dbReference>
<evidence type="ECO:0000256" key="9">
    <source>
        <dbReference type="ARBA" id="ARBA00023098"/>
    </source>
</evidence>
<evidence type="ECO:0000256" key="1">
    <source>
        <dbReference type="ARBA" id="ARBA00004141"/>
    </source>
</evidence>
<feature type="region of interest" description="Disordered" evidence="12">
    <location>
        <begin position="1"/>
        <end position="51"/>
    </location>
</feature>
<evidence type="ECO:0000259" key="14">
    <source>
        <dbReference type="Pfam" id="PF00487"/>
    </source>
</evidence>
<feature type="compositionally biased region" description="Low complexity" evidence="12">
    <location>
        <begin position="11"/>
        <end position="37"/>
    </location>
</feature>